<organism evidence="2">
    <name type="scientific">Anaerolinea thermolimosa</name>
    <dbReference type="NCBI Taxonomy" id="229919"/>
    <lineage>
        <taxon>Bacteria</taxon>
        <taxon>Bacillati</taxon>
        <taxon>Chloroflexota</taxon>
        <taxon>Anaerolineae</taxon>
        <taxon>Anaerolineales</taxon>
        <taxon>Anaerolineaceae</taxon>
        <taxon>Anaerolinea</taxon>
    </lineage>
</organism>
<dbReference type="InterPro" id="IPR021255">
    <property type="entry name" value="DUF2807"/>
</dbReference>
<reference evidence="2" key="1">
    <citation type="journal article" date="2020" name="mSystems">
        <title>Genome- and Community-Level Interaction Insights into Carbon Utilization and Element Cycling Functions of Hydrothermarchaeota in Hydrothermal Sediment.</title>
        <authorList>
            <person name="Zhou Z."/>
            <person name="Liu Y."/>
            <person name="Xu W."/>
            <person name="Pan J."/>
            <person name="Luo Z.H."/>
            <person name="Li M."/>
        </authorList>
    </citation>
    <scope>NUCLEOTIDE SEQUENCE [LARGE SCALE GENOMIC DNA]</scope>
    <source>
        <strain evidence="2">SpSt-573</strain>
    </source>
</reference>
<dbReference type="PROSITE" id="PS51257">
    <property type="entry name" value="PROKAR_LIPOPROTEIN"/>
    <property type="match status" value="1"/>
</dbReference>
<gene>
    <name evidence="2" type="ORF">ENT37_05425</name>
</gene>
<sequence>MKLRLLFVLIIVAFVTTTACGFTINLGNERVRGSGNVVTETREVSDFNKVLLSGTGELIVTQGDKEALSVETDDNLLPYIITEVNNGQLELKLKPRLSLLFNTRLIYHLTVKDLNEIQIAGSDKVTIDRLNTTRLDLSTSGSGKFEIGDLQTGNLSATTSGSGQFIIRGKADDVSVEINGSGKFACPDLESSEVRVRINGSGEVTVWAKNKLDVRISGSGTVRYYGNPQIDQSISGSGSVRRLGDK</sequence>
<name>A0A7C4KGR5_9CHLR</name>
<proteinExistence type="predicted"/>
<protein>
    <submittedName>
        <fullName evidence="2">DUF2807 domain-containing protein</fullName>
    </submittedName>
</protein>
<dbReference type="EMBL" id="DSYK01000280">
    <property type="protein sequence ID" value="HGS21294.1"/>
    <property type="molecule type" value="Genomic_DNA"/>
</dbReference>
<dbReference type="AlphaFoldDB" id="A0A7C4KGR5"/>
<dbReference type="PANTHER" id="PTHR39200">
    <property type="entry name" value="HYPOTHETICAL EXPORTED PROTEIN"/>
    <property type="match status" value="1"/>
</dbReference>
<comment type="caution">
    <text evidence="2">The sequence shown here is derived from an EMBL/GenBank/DDBJ whole genome shotgun (WGS) entry which is preliminary data.</text>
</comment>
<dbReference type="PANTHER" id="PTHR39200:SF1">
    <property type="entry name" value="AUTO-TRANSPORTER ADHESIN HEAD GIN DOMAIN-CONTAINING PROTEIN-RELATED"/>
    <property type="match status" value="1"/>
</dbReference>
<evidence type="ECO:0000313" key="2">
    <source>
        <dbReference type="EMBL" id="HGS21294.1"/>
    </source>
</evidence>
<feature type="domain" description="Putative auto-transporter adhesin head GIN" evidence="1">
    <location>
        <begin position="46"/>
        <end position="228"/>
    </location>
</feature>
<accession>A0A7C4KGR5</accession>
<evidence type="ECO:0000259" key="1">
    <source>
        <dbReference type="Pfam" id="PF10988"/>
    </source>
</evidence>
<dbReference type="Gene3D" id="2.160.20.120">
    <property type="match status" value="1"/>
</dbReference>
<dbReference type="Pfam" id="PF10988">
    <property type="entry name" value="DUF2807"/>
    <property type="match status" value="1"/>
</dbReference>